<dbReference type="Pfam" id="PF12110">
    <property type="entry name" value="Nup96"/>
    <property type="match status" value="1"/>
</dbReference>
<dbReference type="GO" id="GO:0034398">
    <property type="term" value="P:telomere tethering at nuclear periphery"/>
    <property type="evidence" value="ECO:0007669"/>
    <property type="project" value="TreeGrafter"/>
</dbReference>
<feature type="compositionally biased region" description="Polar residues" evidence="11">
    <location>
        <begin position="518"/>
        <end position="538"/>
    </location>
</feature>
<keyword evidence="9" id="KW-0906">Nuclear pore complex</keyword>
<evidence type="ECO:0000256" key="8">
    <source>
        <dbReference type="ARBA" id="ARBA00023010"/>
    </source>
</evidence>
<sequence>MTPNEPKAHAKTFEVHQSLTSMPGYQNISPEELCLMDYQQGRGKGTAGPNPSSLGASTTAPTTTPAFGFGSQSSMGTNAFGQPQAQTTPAFGQASGTGLFGQQNNNQMGSTSLFGASNTGGSSGLFGANANKPSAFGSSTSTPLFGQNNQASGTGGGLFGNSTMTQPATGGGFMFGANNNQASTQPSTGFSFGTANNQAQNTQPKPLFGGFGSTSTPQQPSQPSTGFSFGSTSTSQPGATNAFGTGGGFSFGSANANNASTQPKPGGGLFGSSATTQPSTTFGSFGAAGNNAATSAQQNKPAFSFGSFGSNPNNTSSTQPSATTGFGAPASTTGGGGLFGAKPPTSTGTGFSFGQPNASAQQPGTTGFGSAATNTGTSGGIGGGLFGAKPAGTLRRNRQQSQPSGGGLFGSSAPKPTFSFGSAGSSGTGLGTGAGAGTGTGAGSGTGFSFGSGSGAGTAGSAPSTTGGGAGGGLFGQSQPAPSSTGPSLFGQSQPAVPSANTGSSLFGGAKPLGASMPTMTGASAQPLQPPSLTTNPYGTDALLANVAGAPAASQSPLPFNVAPKNKPPLVSPFRSSPRNAVRVTRLRGSTPGLDMSRSIREGTPSDRATPVRAGSVGLFRQPSDAVALSPQAFIPRSTSKRLVLDGDTSLSRSPSMLREGTPRASVPPRARFSPAVEKVLSGSGGAFGGDSIAGGAGTGNTSSLSGTGAEADSSLVLPVREPSYTASPAPRGKSARPLQHGDYYTEPSLPALRSMRFDDLSHVEHFVVGRIGFGRLAFLKHVDLTTVPNLSFIAGGVVQLRMKECFVYPQEEDLESDVPLDGLLPNYVPVPKAPLGTGLNVPARVSLEGCWPVDRATREPLRDESHPRVKQHINKLRNKKETDFVSYDALSGTWTFEVQHFSRYGLDESDEDDDDADVDMPAHTRVDMRDADNVDDEDEPPPMKLGEESDDSGSSAMRESELMSGDEDEDEQPMTDYDVWVPTIRDEPVPALARRSMTPAAASRLTPGAPEARKVQVMRASFFGQAPPTSGPVGGVKLSGPSAQLPLRHTSQLMQGRTSANVSNDDVVNADVDEAQEPVAAAAAAVTDAGPADVTDMPPIEEPPVHDRVPVARVESSLSALDTSLCADPGLFLSRSFRIGWACRGAVLAHNGTLHGLACPGWTQVYLDRMRVYKNEAEQAASLSTARKLLELQLASTHIEPSKEGGSIPRVSFQPNTTCASIAKHYAPDDKQYAAQLWHLASVLFDPVDLKLSNDASDAWHEHVLQRRRKTAFSSWLERVVSAPVQADVRAHIAASRQTDLVFALLTGHQVEHAAEAALEAGHVRLATLVAQAGGSLDVRADIQEQLDTWHAEGVDADIDHAMLRVYALLAGQVVSAQVSGARARDARTIAMARGLDWRRALGLHVWYGTPWESPLEASVRSYEAAVHAPSETVPPLPTYQAEAQLGALKQRELIQQAGAPRDALFELLKLHVDATYPLEHALDARNFGKSALDHTLPWHVCMYLSRALRVRSCMDPHVEDRLTSLYAAQLEETGEWHWAVFVLLHLMHDQVRAQAVQALLARHVDVLDAHSAFLTTTLHVDETWLWQARALAAHARSDYFAEYECRRHARDLSGAHAVAVRHLAAESFLRGDTQLLVDLFRPIADEAEASSAVPIKGWNEGGRVLLDYATLPQILPPLLAKAHTGSLEASERHALQQATVRTHELMDRVPLLYADTTDLMSTVARSEMLAVLQNFSRLLASEAGAPEPVRHWTAANPPEVEQLQAAARDFTSSMLACL</sequence>
<dbReference type="PANTHER" id="PTHR23198">
    <property type="entry name" value="NUCLEOPORIN"/>
    <property type="match status" value="1"/>
</dbReference>
<feature type="compositionally biased region" description="Gly residues" evidence="11">
    <location>
        <begin position="377"/>
        <end position="386"/>
    </location>
</feature>
<dbReference type="InParanoid" id="A8PW44"/>
<protein>
    <recommendedName>
        <fullName evidence="12">Peptidase S59 domain-containing protein</fullName>
    </recommendedName>
</protein>
<feature type="compositionally biased region" description="Low complexity" evidence="11">
    <location>
        <begin position="213"/>
        <end position="243"/>
    </location>
</feature>
<dbReference type="Gene3D" id="3.30.1610.10">
    <property type="entry name" value="Peptidase S59, nucleoporin"/>
    <property type="match status" value="1"/>
</dbReference>
<keyword evidence="3" id="KW-0813">Transport</keyword>
<evidence type="ECO:0000256" key="11">
    <source>
        <dbReference type="SAM" id="MobiDB-lite"/>
    </source>
</evidence>
<feature type="region of interest" description="Disordered" evidence="11">
    <location>
        <begin position="454"/>
        <end position="539"/>
    </location>
</feature>
<evidence type="ECO:0000313" key="13">
    <source>
        <dbReference type="EMBL" id="EDP44541.1"/>
    </source>
</evidence>
<keyword evidence="4" id="KW-0677">Repeat</keyword>
<feature type="compositionally biased region" description="Polar residues" evidence="11">
    <location>
        <begin position="477"/>
        <end position="505"/>
    </location>
</feature>
<feature type="compositionally biased region" description="Polar residues" evidence="11">
    <location>
        <begin position="344"/>
        <end position="363"/>
    </location>
</feature>
<dbReference type="OMA" id="PMGKGLN"/>
<keyword evidence="14" id="KW-1185">Reference proteome</keyword>
<gene>
    <name evidence="13" type="ORF">MGL_1023</name>
</gene>
<dbReference type="GO" id="GO:0006405">
    <property type="term" value="P:RNA export from nucleus"/>
    <property type="evidence" value="ECO:0007669"/>
    <property type="project" value="TreeGrafter"/>
</dbReference>
<feature type="compositionally biased region" description="Low complexity" evidence="11">
    <location>
        <begin position="251"/>
        <end position="261"/>
    </location>
</feature>
<dbReference type="InterPro" id="IPR037665">
    <property type="entry name" value="Nucleoporin_S59-like"/>
</dbReference>
<comment type="similarity">
    <text evidence="2">Belongs to the nucleoporin GLFG family.</text>
</comment>
<dbReference type="InterPro" id="IPR036903">
    <property type="entry name" value="Nup98_auto-Pept-S59_dom_sf"/>
</dbReference>
<feature type="compositionally biased region" description="Acidic residues" evidence="11">
    <location>
        <begin position="965"/>
        <end position="974"/>
    </location>
</feature>
<keyword evidence="7" id="KW-0653">Protein transport</keyword>
<dbReference type="Gene3D" id="1.25.40.690">
    <property type="match status" value="1"/>
</dbReference>
<dbReference type="GO" id="GO:0008139">
    <property type="term" value="F:nuclear localization sequence binding"/>
    <property type="evidence" value="ECO:0007669"/>
    <property type="project" value="TreeGrafter"/>
</dbReference>
<feature type="compositionally biased region" description="Polar residues" evidence="11">
    <location>
        <begin position="185"/>
        <end position="204"/>
    </location>
</feature>
<comment type="caution">
    <text evidence="13">The sequence shown here is derived from an EMBL/GenBank/DDBJ whole genome shotgun (WGS) entry which is preliminary data.</text>
</comment>
<feature type="domain" description="Peptidase S59" evidence="12">
    <location>
        <begin position="741"/>
        <end position="902"/>
    </location>
</feature>
<dbReference type="RefSeq" id="XP_001731755.1">
    <property type="nucleotide sequence ID" value="XM_001731703.1"/>
</dbReference>
<feature type="compositionally biased region" description="Gly residues" evidence="11">
    <location>
        <begin position="466"/>
        <end position="475"/>
    </location>
</feature>
<dbReference type="Gene3D" id="1.10.10.2360">
    <property type="match status" value="1"/>
</dbReference>
<feature type="region of interest" description="Disordered" evidence="11">
    <location>
        <begin position="925"/>
        <end position="976"/>
    </location>
</feature>
<dbReference type="FunFam" id="3.30.1610.10:FF:000003">
    <property type="entry name" value="Nucleoporin SONB, putative"/>
    <property type="match status" value="1"/>
</dbReference>
<dbReference type="OrthoDB" id="3797628at2759"/>
<feature type="region of interest" description="Disordered" evidence="11">
    <location>
        <begin position="589"/>
        <end position="611"/>
    </location>
</feature>
<feature type="compositionally biased region" description="Low complexity" evidence="11">
    <location>
        <begin position="310"/>
        <end position="324"/>
    </location>
</feature>
<dbReference type="InterPro" id="IPR021967">
    <property type="entry name" value="Nup98_C"/>
</dbReference>
<evidence type="ECO:0000256" key="6">
    <source>
        <dbReference type="ARBA" id="ARBA00022816"/>
    </source>
</evidence>
<dbReference type="GO" id="GO:0003723">
    <property type="term" value="F:RNA binding"/>
    <property type="evidence" value="ECO:0007669"/>
    <property type="project" value="TreeGrafter"/>
</dbReference>
<feature type="region of interest" description="Disordered" evidence="11">
    <location>
        <begin position="185"/>
        <end position="275"/>
    </location>
</feature>
<dbReference type="MEROPS" id="S59.A07"/>
<dbReference type="PANTHER" id="PTHR23198:SF6">
    <property type="entry name" value="NUCLEAR PORE COMPLEX PROTEIN NUP98-NUP96"/>
    <property type="match status" value="1"/>
</dbReference>
<evidence type="ECO:0000256" key="1">
    <source>
        <dbReference type="ARBA" id="ARBA00004567"/>
    </source>
</evidence>
<dbReference type="InterPro" id="IPR007230">
    <property type="entry name" value="Nup98_auto-Pept-S59_dom"/>
</dbReference>
<reference evidence="13 14" key="1">
    <citation type="journal article" date="2007" name="Proc. Natl. Acad. Sci. U.S.A.">
        <title>Dandruff-associated Malassezia genomes reveal convergent and divergent virulence traits shared with plant and human fungal pathogens.</title>
        <authorList>
            <person name="Xu J."/>
            <person name="Saunders C.W."/>
            <person name="Hu P."/>
            <person name="Grant R.A."/>
            <person name="Boekhout T."/>
            <person name="Kuramae E.E."/>
            <person name="Kronstad J.W."/>
            <person name="Deangelis Y.M."/>
            <person name="Reeder N.L."/>
            <person name="Johnstone K.R."/>
            <person name="Leland M."/>
            <person name="Fieno A.M."/>
            <person name="Begley W.M."/>
            <person name="Sun Y."/>
            <person name="Lacey M.P."/>
            <person name="Chaudhary T."/>
            <person name="Keough T."/>
            <person name="Chu L."/>
            <person name="Sears R."/>
            <person name="Yuan B."/>
            <person name="Dawson T.L.Jr."/>
        </authorList>
    </citation>
    <scope>NUCLEOTIDE SEQUENCE [LARGE SCALE GENOMIC DNA]</scope>
    <source>
        <strain evidence="14">ATCC MYA-4612 / CBS 7966</strain>
    </source>
</reference>
<keyword evidence="10" id="KW-0539">Nucleus</keyword>
<feature type="compositionally biased region" description="Polar residues" evidence="11">
    <location>
        <begin position="71"/>
        <end position="112"/>
    </location>
</feature>
<dbReference type="Proteomes" id="UP000008837">
    <property type="component" value="Unassembled WGS sequence"/>
</dbReference>
<evidence type="ECO:0000256" key="7">
    <source>
        <dbReference type="ARBA" id="ARBA00022927"/>
    </source>
</evidence>
<feature type="region of interest" description="Disordered" evidence="11">
    <location>
        <begin position="303"/>
        <end position="425"/>
    </location>
</feature>
<dbReference type="GO" id="GO:0006606">
    <property type="term" value="P:protein import into nucleus"/>
    <property type="evidence" value="ECO:0007669"/>
    <property type="project" value="TreeGrafter"/>
</dbReference>
<dbReference type="GO" id="GO:0051028">
    <property type="term" value="P:mRNA transport"/>
    <property type="evidence" value="ECO:0007669"/>
    <property type="project" value="UniProtKB-KW"/>
</dbReference>
<dbReference type="GO" id="GO:0044614">
    <property type="term" value="C:nuclear pore cytoplasmic filaments"/>
    <property type="evidence" value="ECO:0007669"/>
    <property type="project" value="TreeGrafter"/>
</dbReference>
<dbReference type="EMBL" id="AAYY01000003">
    <property type="protein sequence ID" value="EDP44541.1"/>
    <property type="molecule type" value="Genomic_DNA"/>
</dbReference>
<dbReference type="GeneID" id="5856060"/>
<feature type="region of interest" description="Disordered" evidence="11">
    <location>
        <begin position="40"/>
        <end position="112"/>
    </location>
</feature>
<organism evidence="13 14">
    <name type="scientific">Malassezia globosa (strain ATCC MYA-4612 / CBS 7966)</name>
    <name type="common">Dandruff-associated fungus</name>
    <dbReference type="NCBI Taxonomy" id="425265"/>
    <lineage>
        <taxon>Eukaryota</taxon>
        <taxon>Fungi</taxon>
        <taxon>Dikarya</taxon>
        <taxon>Basidiomycota</taxon>
        <taxon>Ustilaginomycotina</taxon>
        <taxon>Malasseziomycetes</taxon>
        <taxon>Malasseziales</taxon>
        <taxon>Malasseziaceae</taxon>
        <taxon>Malassezia</taxon>
    </lineage>
</organism>
<evidence type="ECO:0000256" key="5">
    <source>
        <dbReference type="ARBA" id="ARBA00022813"/>
    </source>
</evidence>
<dbReference type="KEGG" id="mgl:MGL_1023"/>
<dbReference type="Pfam" id="PF04096">
    <property type="entry name" value="Nucleoporin2"/>
    <property type="match status" value="1"/>
</dbReference>
<keyword evidence="8" id="KW-0811">Translocation</keyword>
<dbReference type="STRING" id="425265.A8PW44"/>
<evidence type="ECO:0000256" key="9">
    <source>
        <dbReference type="ARBA" id="ARBA00023132"/>
    </source>
</evidence>
<dbReference type="FunCoup" id="A8PW44">
    <property type="interactions" value="602"/>
</dbReference>
<name>A8PW44_MALGO</name>
<evidence type="ECO:0000256" key="3">
    <source>
        <dbReference type="ARBA" id="ARBA00022448"/>
    </source>
</evidence>
<keyword evidence="6" id="KW-0509">mRNA transport</keyword>
<comment type="subcellular location">
    <subcellularLocation>
        <location evidence="1">Nucleus</location>
        <location evidence="1">Nuclear pore complex</location>
    </subcellularLocation>
</comment>
<evidence type="ECO:0000256" key="2">
    <source>
        <dbReference type="ARBA" id="ARBA00008926"/>
    </source>
</evidence>
<feature type="region of interest" description="Disordered" evidence="11">
    <location>
        <begin position="647"/>
        <end position="670"/>
    </location>
</feature>
<evidence type="ECO:0000256" key="4">
    <source>
        <dbReference type="ARBA" id="ARBA00022737"/>
    </source>
</evidence>
<accession>A8PW44</accession>
<evidence type="ECO:0000313" key="14">
    <source>
        <dbReference type="Proteomes" id="UP000008837"/>
    </source>
</evidence>
<proteinExistence type="inferred from homology"/>
<evidence type="ECO:0000259" key="12">
    <source>
        <dbReference type="PROSITE" id="PS51434"/>
    </source>
</evidence>
<dbReference type="GO" id="GO:0000973">
    <property type="term" value="P:post-transcriptional tethering of RNA polymerase II gene DNA at nuclear periphery"/>
    <property type="evidence" value="ECO:0007669"/>
    <property type="project" value="TreeGrafter"/>
</dbReference>
<feature type="compositionally biased region" description="Low complexity" evidence="11">
    <location>
        <begin position="51"/>
        <end position="70"/>
    </location>
</feature>
<feature type="compositionally biased region" description="Low complexity" evidence="11">
    <location>
        <begin position="364"/>
        <end position="376"/>
    </location>
</feature>
<evidence type="ECO:0000256" key="10">
    <source>
        <dbReference type="ARBA" id="ARBA00023242"/>
    </source>
</evidence>
<dbReference type="GO" id="GO:0017056">
    <property type="term" value="F:structural constituent of nuclear pore"/>
    <property type="evidence" value="ECO:0007669"/>
    <property type="project" value="InterPro"/>
</dbReference>
<keyword evidence="5" id="KW-0068">Autocatalytic cleavage</keyword>
<dbReference type="PROSITE" id="PS51434">
    <property type="entry name" value="NUP_C"/>
    <property type="match status" value="1"/>
</dbReference>
<dbReference type="VEuPathDB" id="FungiDB:MGL_1023"/>
<feature type="region of interest" description="Disordered" evidence="11">
    <location>
        <begin position="723"/>
        <end position="743"/>
    </location>
</feature>
<dbReference type="SUPFAM" id="SSF82215">
    <property type="entry name" value="C-terminal autoproteolytic domain of nucleoporin nup98"/>
    <property type="match status" value="1"/>
</dbReference>